<accession>A0ABV6QVR0</accession>
<evidence type="ECO:0000313" key="6">
    <source>
        <dbReference type="Proteomes" id="UP001589890"/>
    </source>
</evidence>
<comment type="subcellular location">
    <subcellularLocation>
        <location evidence="1">Membrane</location>
    </subcellularLocation>
</comment>
<evidence type="ECO:0000313" key="5">
    <source>
        <dbReference type="EMBL" id="MFC0628715.1"/>
    </source>
</evidence>
<proteinExistence type="predicted"/>
<dbReference type="EMBL" id="JBHLTC010000040">
    <property type="protein sequence ID" value="MFC0628715.1"/>
    <property type="molecule type" value="Genomic_DNA"/>
</dbReference>
<comment type="caution">
    <text evidence="5">The sequence shown here is derived from an EMBL/GenBank/DDBJ whole genome shotgun (WGS) entry which is preliminary data.</text>
</comment>
<dbReference type="PANTHER" id="PTHR37042">
    <property type="entry name" value="OUTER MEMBRANE PROTEIN RV1973"/>
    <property type="match status" value="1"/>
</dbReference>
<keyword evidence="6" id="KW-1185">Reference proteome</keyword>
<sequence>MPEERRNPPRRRIAGQRRRDTPESNPTTPETDQTVAPESDQAPDSGIDQTVAPESDATITTGTTGTTDPPVAAEGAESDDSGSAHVDAEPETSVGGRGRLVVGLLAVLVVLALTSAVLLGERALRGQRAEQARSEASTAARRAAELVLSYDYRSLTKDFEASRAVLTPEFAADFDQTTKVVAEQATKVKATVRAEVREVGVRDGDADRVTLLVFVNQTTTSTITQNKPRVDLNRARFTMVRIGGQWLVRSIEPL</sequence>
<evidence type="ECO:0008006" key="7">
    <source>
        <dbReference type="Google" id="ProtNLM"/>
    </source>
</evidence>
<protein>
    <recommendedName>
        <fullName evidence="7">Mce-associated membrane protein</fullName>
    </recommendedName>
</protein>
<organism evidence="5 6">
    <name type="scientific">Kribbella deserti</name>
    <dbReference type="NCBI Taxonomy" id="1926257"/>
    <lineage>
        <taxon>Bacteria</taxon>
        <taxon>Bacillati</taxon>
        <taxon>Actinomycetota</taxon>
        <taxon>Actinomycetes</taxon>
        <taxon>Propionibacteriales</taxon>
        <taxon>Kribbellaceae</taxon>
        <taxon>Kribbella</taxon>
    </lineage>
</organism>
<dbReference type="RefSeq" id="WP_380055524.1">
    <property type="nucleotide sequence ID" value="NZ_JBHLTC010000040.1"/>
</dbReference>
<feature type="transmembrane region" description="Helical" evidence="4">
    <location>
        <begin position="100"/>
        <end position="119"/>
    </location>
</feature>
<evidence type="ECO:0000256" key="2">
    <source>
        <dbReference type="ARBA" id="ARBA00023136"/>
    </source>
</evidence>
<evidence type="ECO:0000256" key="4">
    <source>
        <dbReference type="SAM" id="Phobius"/>
    </source>
</evidence>
<keyword evidence="2 4" id="KW-0472">Membrane</keyword>
<dbReference type="Proteomes" id="UP001589890">
    <property type="component" value="Unassembled WGS sequence"/>
</dbReference>
<keyword evidence="4" id="KW-1133">Transmembrane helix</keyword>
<dbReference type="PANTHER" id="PTHR37042:SF4">
    <property type="entry name" value="OUTER MEMBRANE PROTEIN RV1973"/>
    <property type="match status" value="1"/>
</dbReference>
<feature type="region of interest" description="Disordered" evidence="3">
    <location>
        <begin position="1"/>
        <end position="94"/>
    </location>
</feature>
<keyword evidence="4" id="KW-0812">Transmembrane</keyword>
<gene>
    <name evidence="5" type="ORF">ACFFGN_31910</name>
</gene>
<name>A0ABV6QVR0_9ACTN</name>
<evidence type="ECO:0000256" key="3">
    <source>
        <dbReference type="SAM" id="MobiDB-lite"/>
    </source>
</evidence>
<feature type="compositionally biased region" description="Polar residues" evidence="3">
    <location>
        <begin position="23"/>
        <end position="36"/>
    </location>
</feature>
<reference evidence="5 6" key="1">
    <citation type="submission" date="2024-09" db="EMBL/GenBank/DDBJ databases">
        <authorList>
            <person name="Sun Q."/>
            <person name="Mori K."/>
        </authorList>
    </citation>
    <scope>NUCLEOTIDE SEQUENCE [LARGE SCALE GENOMIC DNA]</scope>
    <source>
        <strain evidence="5 6">CGMCC 1.15906</strain>
    </source>
</reference>
<feature type="compositionally biased region" description="Low complexity" evidence="3">
    <location>
        <begin position="58"/>
        <end position="67"/>
    </location>
</feature>
<evidence type="ECO:0000256" key="1">
    <source>
        <dbReference type="ARBA" id="ARBA00004370"/>
    </source>
</evidence>